<protein>
    <submittedName>
        <fullName evidence="2">Uncharacterized protein</fullName>
    </submittedName>
</protein>
<dbReference type="AlphaFoldDB" id="A0A6A6DKU0"/>
<organism evidence="2 3">
    <name type="scientific">Zopfia rhizophila CBS 207.26</name>
    <dbReference type="NCBI Taxonomy" id="1314779"/>
    <lineage>
        <taxon>Eukaryota</taxon>
        <taxon>Fungi</taxon>
        <taxon>Dikarya</taxon>
        <taxon>Ascomycota</taxon>
        <taxon>Pezizomycotina</taxon>
        <taxon>Dothideomycetes</taxon>
        <taxon>Dothideomycetes incertae sedis</taxon>
        <taxon>Zopfiaceae</taxon>
        <taxon>Zopfia</taxon>
    </lineage>
</organism>
<gene>
    <name evidence="2" type="ORF">K469DRAFT_694967</name>
</gene>
<evidence type="ECO:0000313" key="2">
    <source>
        <dbReference type="EMBL" id="KAF2179052.1"/>
    </source>
</evidence>
<feature type="compositionally biased region" description="Basic residues" evidence="1">
    <location>
        <begin position="161"/>
        <end position="171"/>
    </location>
</feature>
<accession>A0A6A6DKU0</accession>
<keyword evidence="3" id="KW-1185">Reference proteome</keyword>
<proteinExistence type="predicted"/>
<feature type="region of interest" description="Disordered" evidence="1">
    <location>
        <begin position="151"/>
        <end position="171"/>
    </location>
</feature>
<evidence type="ECO:0000313" key="3">
    <source>
        <dbReference type="Proteomes" id="UP000800200"/>
    </source>
</evidence>
<dbReference type="Proteomes" id="UP000800200">
    <property type="component" value="Unassembled WGS sequence"/>
</dbReference>
<feature type="region of interest" description="Disordered" evidence="1">
    <location>
        <begin position="37"/>
        <end position="119"/>
    </location>
</feature>
<evidence type="ECO:0000256" key="1">
    <source>
        <dbReference type="SAM" id="MobiDB-lite"/>
    </source>
</evidence>
<feature type="compositionally biased region" description="Basic and acidic residues" evidence="1">
    <location>
        <begin position="37"/>
        <end position="66"/>
    </location>
</feature>
<dbReference type="EMBL" id="ML994670">
    <property type="protein sequence ID" value="KAF2179052.1"/>
    <property type="molecule type" value="Genomic_DNA"/>
</dbReference>
<name>A0A6A6DKU0_9PEZI</name>
<reference evidence="2" key="1">
    <citation type="journal article" date="2020" name="Stud. Mycol.">
        <title>101 Dothideomycetes genomes: a test case for predicting lifestyles and emergence of pathogens.</title>
        <authorList>
            <person name="Haridas S."/>
            <person name="Albert R."/>
            <person name="Binder M."/>
            <person name="Bloem J."/>
            <person name="Labutti K."/>
            <person name="Salamov A."/>
            <person name="Andreopoulos B."/>
            <person name="Baker S."/>
            <person name="Barry K."/>
            <person name="Bills G."/>
            <person name="Bluhm B."/>
            <person name="Cannon C."/>
            <person name="Castanera R."/>
            <person name="Culley D."/>
            <person name="Daum C."/>
            <person name="Ezra D."/>
            <person name="Gonzalez J."/>
            <person name="Henrissat B."/>
            <person name="Kuo A."/>
            <person name="Liang C."/>
            <person name="Lipzen A."/>
            <person name="Lutzoni F."/>
            <person name="Magnuson J."/>
            <person name="Mondo S."/>
            <person name="Nolan M."/>
            <person name="Ohm R."/>
            <person name="Pangilinan J."/>
            <person name="Park H.-J."/>
            <person name="Ramirez L."/>
            <person name="Alfaro M."/>
            <person name="Sun H."/>
            <person name="Tritt A."/>
            <person name="Yoshinaga Y."/>
            <person name="Zwiers L.-H."/>
            <person name="Turgeon B."/>
            <person name="Goodwin S."/>
            <person name="Spatafora J."/>
            <person name="Crous P."/>
            <person name="Grigoriev I."/>
        </authorList>
    </citation>
    <scope>NUCLEOTIDE SEQUENCE</scope>
    <source>
        <strain evidence="2">CBS 207.26</strain>
    </source>
</reference>
<sequence>MENVRGSLDVFTIAADGEKRRRRLQSVFDLPSGKLINAEDKAKGGKKNTEKKTVSEKECMKDENSESGRNGDATLHVGKTPRASARESGNTKSKEEATSEIIGVNANSTSTEVKGGGNSKDILQATNLGDVLDMVWTDYGGKLDKSFIKMEGAGGSEQNGTRRKWCKGWRG</sequence>